<dbReference type="AlphaFoldDB" id="A0A812QIU1"/>
<reference evidence="8" key="1">
    <citation type="submission" date="2021-02" db="EMBL/GenBank/DDBJ databases">
        <authorList>
            <person name="Dougan E. K."/>
            <person name="Rhodes N."/>
            <person name="Thang M."/>
            <person name="Chan C."/>
        </authorList>
    </citation>
    <scope>NUCLEOTIDE SEQUENCE</scope>
</reference>
<comment type="cofactor">
    <cofactor evidence="1">
        <name>L-ascorbate</name>
        <dbReference type="ChEBI" id="CHEBI:38290"/>
    </cofactor>
</comment>
<dbReference type="SMART" id="SM00702">
    <property type="entry name" value="P4Hc"/>
    <property type="match status" value="1"/>
</dbReference>
<dbReference type="GO" id="GO:0005506">
    <property type="term" value="F:iron ion binding"/>
    <property type="evidence" value="ECO:0007669"/>
    <property type="project" value="InterPro"/>
</dbReference>
<keyword evidence="4" id="KW-0223">Dioxygenase</keyword>
<dbReference type="OrthoDB" id="442093at2759"/>
<keyword evidence="3" id="KW-0847">Vitamin C</keyword>
<name>A0A812QIU1_9DINO</name>
<keyword evidence="9" id="KW-1185">Reference proteome</keyword>
<dbReference type="Proteomes" id="UP000604046">
    <property type="component" value="Unassembled WGS sequence"/>
</dbReference>
<keyword evidence="2" id="KW-0479">Metal-binding</keyword>
<evidence type="ECO:0000256" key="4">
    <source>
        <dbReference type="ARBA" id="ARBA00022964"/>
    </source>
</evidence>
<sequence>MALSSASCRTVGRGLVRGRIFVAFRLRDWRACSSKVPQQASSRMAGFKALLSAVTGGLLGRPRRIAAERPPGQSLQHLQQAVEDARGTPHLVSITRPVHPPYLVDEAGEMLAIHPEAGPWDVHVILEGEPSHPSFYAPLRLRLRFTAGWPSTPPEIYIGGQLAFALVARNRSPPKVFWDTFLASKASSGPLALQELLEHLRRFLLEPANYLGMPEQDAEEGSPSLEARRLHSWMRDAARVNAKRLDVIKKYRKQALHAQLFDEHRPLQEEWFVPETWSALRALHTGDAQLGRALLTEHATGEVYSFPLFTDAFCGLLLEEIFNFYKSGLPARRPNSMNNYGIILGDIGLEPFIDKLQELLQPLGQELFQAPGSLWDGHHCFIVRYREGEDLGLDMHTDDSDVTFNICLGLDFTGAGLQFCGSVGAPEHRKHHMTYQHRKGHCVVHLGRKRHGADDITSGERLNLILWNHSSEYRQSRDYRTPPYAREAAAPDEVCLSYTHDRDFGAYKDYPSGREHFRGRGWCPPPAAEYPGFQSEFRFRSPSGDAKL</sequence>
<dbReference type="EMBL" id="CAJNDS010002222">
    <property type="protein sequence ID" value="CAE7380181.1"/>
    <property type="molecule type" value="Genomic_DNA"/>
</dbReference>
<evidence type="ECO:0000313" key="9">
    <source>
        <dbReference type="Proteomes" id="UP000604046"/>
    </source>
</evidence>
<dbReference type="Gene3D" id="2.60.120.620">
    <property type="entry name" value="q2cbj1_9rhob like domain"/>
    <property type="match status" value="1"/>
</dbReference>
<dbReference type="PANTHER" id="PTHR24014">
    <property type="entry name" value="2-OXOGLUTARATE AND IRON-DEPENDENT OXYGENASE DOMAIN-CONTAINING PROTEIN 2"/>
    <property type="match status" value="1"/>
</dbReference>
<protein>
    <submittedName>
        <fullName evidence="8">ICU11 protein</fullName>
    </submittedName>
</protein>
<keyword evidence="6" id="KW-0408">Iron</keyword>
<dbReference type="GO" id="GO:0051213">
    <property type="term" value="F:dioxygenase activity"/>
    <property type="evidence" value="ECO:0007669"/>
    <property type="project" value="UniProtKB-KW"/>
</dbReference>
<dbReference type="GO" id="GO:0016705">
    <property type="term" value="F:oxidoreductase activity, acting on paired donors, with incorporation or reduction of molecular oxygen"/>
    <property type="evidence" value="ECO:0007669"/>
    <property type="project" value="InterPro"/>
</dbReference>
<evidence type="ECO:0000256" key="5">
    <source>
        <dbReference type="ARBA" id="ARBA00023002"/>
    </source>
</evidence>
<evidence type="ECO:0000256" key="2">
    <source>
        <dbReference type="ARBA" id="ARBA00022723"/>
    </source>
</evidence>
<evidence type="ECO:0000256" key="3">
    <source>
        <dbReference type="ARBA" id="ARBA00022896"/>
    </source>
</evidence>
<dbReference type="PANTHER" id="PTHR24014:SF4">
    <property type="entry name" value="2-OXOGLUTARATE AND IRON-DEPENDENT OXYGENASE DOMAIN-CONTAINING PROTEIN 2"/>
    <property type="match status" value="1"/>
</dbReference>
<gene>
    <name evidence="8" type="primary">ICU11</name>
    <name evidence="8" type="ORF">SNAT2548_LOCUS20755</name>
</gene>
<keyword evidence="5" id="KW-0560">Oxidoreductase</keyword>
<dbReference type="GO" id="GO:0031418">
    <property type="term" value="F:L-ascorbic acid binding"/>
    <property type="evidence" value="ECO:0007669"/>
    <property type="project" value="UniProtKB-KW"/>
</dbReference>
<evidence type="ECO:0000313" key="8">
    <source>
        <dbReference type="EMBL" id="CAE7380181.1"/>
    </source>
</evidence>
<dbReference type="PROSITE" id="PS51471">
    <property type="entry name" value="FE2OG_OXY"/>
    <property type="match status" value="1"/>
</dbReference>
<dbReference type="InterPro" id="IPR006620">
    <property type="entry name" value="Pro_4_hyd_alph"/>
</dbReference>
<accession>A0A812QIU1</accession>
<proteinExistence type="predicted"/>
<feature type="domain" description="Fe2OG dioxygenase" evidence="7">
    <location>
        <begin position="376"/>
        <end position="470"/>
    </location>
</feature>
<organism evidence="8 9">
    <name type="scientific">Symbiodinium natans</name>
    <dbReference type="NCBI Taxonomy" id="878477"/>
    <lineage>
        <taxon>Eukaryota</taxon>
        <taxon>Sar</taxon>
        <taxon>Alveolata</taxon>
        <taxon>Dinophyceae</taxon>
        <taxon>Suessiales</taxon>
        <taxon>Symbiodiniaceae</taxon>
        <taxon>Symbiodinium</taxon>
    </lineage>
</organism>
<dbReference type="InterPro" id="IPR005123">
    <property type="entry name" value="Oxoglu/Fe-dep_dioxygenase_dom"/>
</dbReference>
<comment type="caution">
    <text evidence="8">The sequence shown here is derived from an EMBL/GenBank/DDBJ whole genome shotgun (WGS) entry which is preliminary data.</text>
</comment>
<evidence type="ECO:0000256" key="6">
    <source>
        <dbReference type="ARBA" id="ARBA00023004"/>
    </source>
</evidence>
<evidence type="ECO:0000256" key="1">
    <source>
        <dbReference type="ARBA" id="ARBA00001961"/>
    </source>
</evidence>
<evidence type="ECO:0000259" key="7">
    <source>
        <dbReference type="PROSITE" id="PS51471"/>
    </source>
</evidence>
<dbReference type="Pfam" id="PF25238">
    <property type="entry name" value="OGFOD2-like"/>
    <property type="match status" value="1"/>
</dbReference>